<proteinExistence type="predicted"/>
<gene>
    <name evidence="1" type="ORF">G3M99_05145</name>
</gene>
<sequence length="157" mass="19023">MNNDLLRTLDDTEREKIMREELGEEKCKVIDKYGLRTNKRLYWERVQEKYPVQECFSHKFAKKSSTLGMVFHLYRLCFAKTKYFENNWDKFESCIYDCKNGFVVTPIYNMEFIRHKSTGVVIDLRELSKIHWLQDFKDLCKYIEDKENELFKISVGM</sequence>
<dbReference type="Proteomes" id="UP000481872">
    <property type="component" value="Unassembled WGS sequence"/>
</dbReference>
<evidence type="ECO:0000313" key="2">
    <source>
        <dbReference type="Proteomes" id="UP000481872"/>
    </source>
</evidence>
<dbReference type="AlphaFoldDB" id="A0A6M0H175"/>
<evidence type="ECO:0000313" key="1">
    <source>
        <dbReference type="EMBL" id="NEU04257.1"/>
    </source>
</evidence>
<comment type="caution">
    <text evidence="1">The sequence shown here is derived from an EMBL/GenBank/DDBJ whole genome shotgun (WGS) entry which is preliminary data.</text>
</comment>
<dbReference type="RefSeq" id="WP_061995222.1">
    <property type="nucleotide sequence ID" value="NZ_JAAGPU010000006.1"/>
</dbReference>
<accession>A0A6M0H175</accession>
<protein>
    <submittedName>
        <fullName evidence="1">Uncharacterized protein</fullName>
    </submittedName>
</protein>
<keyword evidence="2" id="KW-1185">Reference proteome</keyword>
<reference evidence="1 2" key="1">
    <citation type="submission" date="2020-02" db="EMBL/GenBank/DDBJ databases">
        <title>Genome assembly of a novel Clostridium senegalense strain.</title>
        <authorList>
            <person name="Gupta T.B."/>
            <person name="Jauregui R."/>
            <person name="Maclean P."/>
            <person name="Nawarathana A."/>
            <person name="Brightwell G."/>
        </authorList>
    </citation>
    <scope>NUCLEOTIDE SEQUENCE [LARGE SCALE GENOMIC DNA]</scope>
    <source>
        <strain evidence="1 2">AGRFS4</strain>
    </source>
</reference>
<organism evidence="1 2">
    <name type="scientific">Clostridium senegalense</name>
    <dbReference type="NCBI Taxonomy" id="1465809"/>
    <lineage>
        <taxon>Bacteria</taxon>
        <taxon>Bacillati</taxon>
        <taxon>Bacillota</taxon>
        <taxon>Clostridia</taxon>
        <taxon>Eubacteriales</taxon>
        <taxon>Clostridiaceae</taxon>
        <taxon>Clostridium</taxon>
    </lineage>
</organism>
<dbReference type="EMBL" id="JAAGPU010000006">
    <property type="protein sequence ID" value="NEU04257.1"/>
    <property type="molecule type" value="Genomic_DNA"/>
</dbReference>
<name>A0A6M0H175_9CLOT</name>